<sequence length="151" mass="17421">MPRIRSSKRSQIPPEGYDKIEPTITKLLAKLKAAQTKSMKSEDKHNSLWPIIQINHQISRYVYTIYYKKKLISKELYEYLLKQKYVDGDLIAKWKKTGYENLCCVQCIVTKEKNHGNTCICRVPKATLIKNNQEEKVECITCGCKGCSSAD</sequence>
<gene>
    <name evidence="4" type="ORF">CLIB1423_06S00320</name>
</gene>
<name>A0A9P0QNU7_9ASCO</name>
<dbReference type="PRINTS" id="PR00322">
    <property type="entry name" value="G10"/>
</dbReference>
<dbReference type="PANTHER" id="PTHR19411">
    <property type="entry name" value="PROTEIN BUD31-RELATED"/>
    <property type="match status" value="1"/>
</dbReference>
<keyword evidence="3" id="KW-0539">Nucleus</keyword>
<dbReference type="PANTHER" id="PTHR19411:SF0">
    <property type="entry name" value="PROTEIN BUD31 HOMOLOG"/>
    <property type="match status" value="1"/>
</dbReference>
<comment type="subcellular location">
    <subcellularLocation>
        <location evidence="1">Nucleus</location>
    </subcellularLocation>
</comment>
<dbReference type="Proteomes" id="UP000837801">
    <property type="component" value="Unassembled WGS sequence"/>
</dbReference>
<evidence type="ECO:0000256" key="1">
    <source>
        <dbReference type="ARBA" id="ARBA00004123"/>
    </source>
</evidence>
<proteinExistence type="inferred from homology"/>
<evidence type="ECO:0000313" key="4">
    <source>
        <dbReference type="EMBL" id="CAH2352168.1"/>
    </source>
</evidence>
<accession>A0A9P0QNU7</accession>
<dbReference type="AlphaFoldDB" id="A0A9P0QNU7"/>
<keyword evidence="5" id="KW-1185">Reference proteome</keyword>
<comment type="similarity">
    <text evidence="2">Belongs to the BUD31 (G10) family.</text>
</comment>
<protein>
    <submittedName>
        <fullName evidence="4">Pre-mRNA-splicing factor Bud31p</fullName>
    </submittedName>
</protein>
<dbReference type="OrthoDB" id="277109at2759"/>
<comment type="caution">
    <text evidence="4">The sequence shown here is derived from an EMBL/GenBank/DDBJ whole genome shotgun (WGS) entry which is preliminary data.</text>
</comment>
<dbReference type="GO" id="GO:0000398">
    <property type="term" value="P:mRNA splicing, via spliceosome"/>
    <property type="evidence" value="ECO:0007669"/>
    <property type="project" value="TreeGrafter"/>
</dbReference>
<evidence type="ECO:0000256" key="3">
    <source>
        <dbReference type="ARBA" id="ARBA00023242"/>
    </source>
</evidence>
<dbReference type="InterPro" id="IPR001748">
    <property type="entry name" value="BUD31"/>
</dbReference>
<evidence type="ECO:0000313" key="5">
    <source>
        <dbReference type="Proteomes" id="UP000837801"/>
    </source>
</evidence>
<organism evidence="4 5">
    <name type="scientific">[Candida] railenensis</name>
    <dbReference type="NCBI Taxonomy" id="45579"/>
    <lineage>
        <taxon>Eukaryota</taxon>
        <taxon>Fungi</taxon>
        <taxon>Dikarya</taxon>
        <taxon>Ascomycota</taxon>
        <taxon>Saccharomycotina</taxon>
        <taxon>Pichiomycetes</taxon>
        <taxon>Debaryomycetaceae</taxon>
        <taxon>Kurtzmaniella</taxon>
    </lineage>
</organism>
<reference evidence="4" key="1">
    <citation type="submission" date="2022-03" db="EMBL/GenBank/DDBJ databases">
        <authorList>
            <person name="Legras J.-L."/>
            <person name="Devillers H."/>
            <person name="Grondin C."/>
        </authorList>
    </citation>
    <scope>NUCLEOTIDE SEQUENCE</scope>
    <source>
        <strain evidence="4">CLIB 1423</strain>
    </source>
</reference>
<evidence type="ECO:0000256" key="2">
    <source>
        <dbReference type="ARBA" id="ARBA00005287"/>
    </source>
</evidence>
<dbReference type="EMBL" id="CAKXYY010000006">
    <property type="protein sequence ID" value="CAH2352168.1"/>
    <property type="molecule type" value="Genomic_DNA"/>
</dbReference>
<dbReference type="GO" id="GO:0005681">
    <property type="term" value="C:spliceosomal complex"/>
    <property type="evidence" value="ECO:0007669"/>
    <property type="project" value="TreeGrafter"/>
</dbReference>
<dbReference type="Pfam" id="PF01125">
    <property type="entry name" value="BUD31"/>
    <property type="match status" value="1"/>
</dbReference>